<organism evidence="2 3">
    <name type="scientific">Clostridium muellerianum</name>
    <dbReference type="NCBI Taxonomy" id="2716538"/>
    <lineage>
        <taxon>Bacteria</taxon>
        <taxon>Bacillati</taxon>
        <taxon>Bacillota</taxon>
        <taxon>Clostridia</taxon>
        <taxon>Eubacteriales</taxon>
        <taxon>Clostridiaceae</taxon>
        <taxon>Clostridium</taxon>
    </lineage>
</organism>
<feature type="region of interest" description="Disordered" evidence="1">
    <location>
        <begin position="1"/>
        <end position="21"/>
    </location>
</feature>
<evidence type="ECO:0000256" key="1">
    <source>
        <dbReference type="SAM" id="MobiDB-lite"/>
    </source>
</evidence>
<gene>
    <name evidence="2" type="ORF">HBE96_11600</name>
</gene>
<evidence type="ECO:0000313" key="2">
    <source>
        <dbReference type="EMBL" id="NMM63310.1"/>
    </source>
</evidence>
<keyword evidence="3" id="KW-1185">Reference proteome</keyword>
<reference evidence="2 3" key="1">
    <citation type="submission" date="2020-04" db="EMBL/GenBank/DDBJ databases">
        <authorList>
            <person name="Doyle D.A."/>
        </authorList>
    </citation>
    <scope>NUCLEOTIDE SEQUENCE [LARGE SCALE GENOMIC DNA]</scope>
    <source>
        <strain evidence="2 3">P21</strain>
    </source>
</reference>
<proteinExistence type="predicted"/>
<reference evidence="2 3" key="2">
    <citation type="submission" date="2020-06" db="EMBL/GenBank/DDBJ databases">
        <title>Complete Genome Sequence of Clostridium muelleri sp. nov. P21T, an Acid-Alcohol Producing Acetogen Isolated from Old Hay.</title>
        <authorList>
            <person name="Duncan K.E."/>
            <person name="Tanner R.S."/>
        </authorList>
    </citation>
    <scope>NUCLEOTIDE SEQUENCE [LARGE SCALE GENOMIC DNA]</scope>
    <source>
        <strain evidence="2 3">P21</strain>
    </source>
</reference>
<name>A0A7Y0EJ36_9CLOT</name>
<comment type="caution">
    <text evidence="2">The sequence shown here is derived from an EMBL/GenBank/DDBJ whole genome shotgun (WGS) entry which is preliminary data.</text>
</comment>
<evidence type="ECO:0008006" key="4">
    <source>
        <dbReference type="Google" id="ProtNLM"/>
    </source>
</evidence>
<dbReference type="EMBL" id="JABBNI010000020">
    <property type="protein sequence ID" value="NMM63310.1"/>
    <property type="molecule type" value="Genomic_DNA"/>
</dbReference>
<evidence type="ECO:0000313" key="3">
    <source>
        <dbReference type="Proteomes" id="UP000537131"/>
    </source>
</evidence>
<sequence length="94" mass="10791">MGNLISPSPISAPPNSIPSKSRGYNNIDLTGVNINGNALKGLMFKPIYMWLRDGTEFWCWISYIFSPHLGGFMWDGFRWINFEVDLRKIDVYSD</sequence>
<accession>A0A7Y0EJ36</accession>
<dbReference type="Proteomes" id="UP000537131">
    <property type="component" value="Unassembled WGS sequence"/>
</dbReference>
<protein>
    <recommendedName>
        <fullName evidence="4">Transporter</fullName>
    </recommendedName>
</protein>
<dbReference type="AlphaFoldDB" id="A0A7Y0EJ36"/>